<evidence type="ECO:0000313" key="4">
    <source>
        <dbReference type="EMBL" id="SFH06652.1"/>
    </source>
</evidence>
<dbReference type="EMBL" id="FOPC01000015">
    <property type="protein sequence ID" value="SFH06652.1"/>
    <property type="molecule type" value="Genomic_DNA"/>
</dbReference>
<dbReference type="RefSeq" id="WP_092793845.1">
    <property type="nucleotide sequence ID" value="NZ_FOPC01000015.1"/>
</dbReference>
<evidence type="ECO:0000256" key="1">
    <source>
        <dbReference type="SAM" id="SignalP"/>
    </source>
</evidence>
<dbReference type="PROSITE" id="PS51257">
    <property type="entry name" value="PROKAR_LIPOPROTEIN"/>
    <property type="match status" value="1"/>
</dbReference>
<organism evidence="4 5">
    <name type="scientific">Algoriphagus hitonicola</name>
    <dbReference type="NCBI Taxonomy" id="435880"/>
    <lineage>
        <taxon>Bacteria</taxon>
        <taxon>Pseudomonadati</taxon>
        <taxon>Bacteroidota</taxon>
        <taxon>Cytophagia</taxon>
        <taxon>Cytophagales</taxon>
        <taxon>Cyclobacteriaceae</taxon>
        <taxon>Algoriphagus</taxon>
    </lineage>
</organism>
<feature type="signal peptide" evidence="1">
    <location>
        <begin position="1"/>
        <end position="20"/>
    </location>
</feature>
<accession>A0A1I2WZN0</accession>
<evidence type="ECO:0000259" key="2">
    <source>
        <dbReference type="Pfam" id="PF11738"/>
    </source>
</evidence>
<feature type="domain" description="Deacetylase PdaC" evidence="3">
    <location>
        <begin position="37"/>
        <end position="138"/>
    </location>
</feature>
<dbReference type="Pfam" id="PF11738">
    <property type="entry name" value="DUF3298"/>
    <property type="match status" value="1"/>
</dbReference>
<name>A0A1I2WZN0_9BACT</name>
<feature type="domain" description="DUF3298" evidence="2">
    <location>
        <begin position="180"/>
        <end position="232"/>
    </location>
</feature>
<dbReference type="AlphaFoldDB" id="A0A1I2WZN0"/>
<sequence length="243" mass="27762">MKALLYALLLGLVSCQSKTAQNYTWEIQELSGEQCPDENCARVNLTFPIFSGNDGGDSINLRIEEKLHTYFFDDSADLVLEDKIEVFIKDFSEFKAEFPEASGDWELEVKSDITYQSDSLISVFFEYYVFTGGAHPNSSVSFLNFDALTGEEVGMEDLILDDKELMGMAEQSFREFHQIPQTQELNESNQFFIPESGFFLPQAMGFKDGKFWLIYSPYEIGPYAMGYTELSFELEKLKGIVRQ</sequence>
<keyword evidence="1" id="KW-0732">Signal</keyword>
<evidence type="ECO:0000313" key="5">
    <source>
        <dbReference type="Proteomes" id="UP000199642"/>
    </source>
</evidence>
<dbReference type="InterPro" id="IPR021729">
    <property type="entry name" value="DUF3298"/>
</dbReference>
<keyword evidence="5" id="KW-1185">Reference proteome</keyword>
<dbReference type="Proteomes" id="UP000199642">
    <property type="component" value="Unassembled WGS sequence"/>
</dbReference>
<dbReference type="OrthoDB" id="594879at2"/>
<proteinExistence type="predicted"/>
<gene>
    <name evidence="4" type="ORF">SAMN04487988_11537</name>
</gene>
<dbReference type="InterPro" id="IPR025303">
    <property type="entry name" value="PdaC"/>
</dbReference>
<dbReference type="STRING" id="435880.SAMN04487988_11537"/>
<protein>
    <recommendedName>
        <fullName evidence="6">Deacetylase PdaC domain-containing protein</fullName>
    </recommendedName>
</protein>
<reference evidence="5" key="1">
    <citation type="submission" date="2016-10" db="EMBL/GenBank/DDBJ databases">
        <authorList>
            <person name="Varghese N."/>
            <person name="Submissions S."/>
        </authorList>
    </citation>
    <scope>NUCLEOTIDE SEQUENCE [LARGE SCALE GENOMIC DNA]</scope>
    <source>
        <strain evidence="5">DSM 19315</strain>
    </source>
</reference>
<dbReference type="Gene3D" id="3.90.640.20">
    <property type="entry name" value="Heat-shock cognate protein, ATPase"/>
    <property type="match status" value="1"/>
</dbReference>
<evidence type="ECO:0008006" key="6">
    <source>
        <dbReference type="Google" id="ProtNLM"/>
    </source>
</evidence>
<dbReference type="Pfam" id="PF13739">
    <property type="entry name" value="PdaC"/>
    <property type="match status" value="1"/>
</dbReference>
<evidence type="ECO:0000259" key="3">
    <source>
        <dbReference type="Pfam" id="PF13739"/>
    </source>
</evidence>
<feature type="chain" id="PRO_5011572313" description="Deacetylase PdaC domain-containing protein" evidence="1">
    <location>
        <begin position="21"/>
        <end position="243"/>
    </location>
</feature>
<dbReference type="InterPro" id="IPR037126">
    <property type="entry name" value="PdaC/RsiV-like_sf"/>
</dbReference>
<dbReference type="Gene3D" id="3.30.565.40">
    <property type="entry name" value="Fervidobacterium nodosum Rt17-B1 like"/>
    <property type="match status" value="1"/>
</dbReference>